<dbReference type="Proteomes" id="UP000078551">
    <property type="component" value="Plasmid pRphaN771e"/>
</dbReference>
<evidence type="ECO:0008006" key="5">
    <source>
        <dbReference type="Google" id="ProtNLM"/>
    </source>
</evidence>
<keyword evidence="3" id="KW-1185">Reference proteome</keyword>
<dbReference type="OrthoDB" id="8449091at2"/>
<reference evidence="2 4" key="2">
    <citation type="submission" date="2020-11" db="EMBL/GenBank/DDBJ databases">
        <title>Indigenous Rhizobia Nodulating Common beans in Western Kenya.</title>
        <authorList>
            <person name="Wekesa C.S."/>
            <person name="Oelmueller R."/>
            <person name="Furch A.C."/>
        </authorList>
    </citation>
    <scope>NUCLEOTIDE SEQUENCE [LARGE SCALE GENOMIC DNA]</scope>
    <source>
        <strain evidence="4">BS3</strain>
        <strain evidence="2">S3</strain>
        <plasmid evidence="2 4">pBS3d</plasmid>
    </source>
</reference>
<evidence type="ECO:0000313" key="4">
    <source>
        <dbReference type="Proteomes" id="UP000540266"/>
    </source>
</evidence>
<dbReference type="EMBL" id="CP064935">
    <property type="protein sequence ID" value="QPK12271.1"/>
    <property type="molecule type" value="Genomic_DNA"/>
</dbReference>
<dbReference type="RefSeq" id="WP_004678907.1">
    <property type="nucleotide sequence ID" value="NZ_CP013536.1"/>
</dbReference>
<evidence type="ECO:0000313" key="2">
    <source>
        <dbReference type="EMBL" id="QPK12271.1"/>
    </source>
</evidence>
<reference evidence="1 3" key="1">
    <citation type="submission" date="2015-11" db="EMBL/GenBank/DDBJ databases">
        <title>The limits of bacterial species coexistence and the symbiotic plasmid transference in sympatric Rhizobium populations.</title>
        <authorList>
            <person name="Perez-Carrascal O.M."/>
            <person name="VanInsberghe D."/>
            <person name="Juarez S."/>
            <person name="Polz M.F."/>
            <person name="Vinuesa P."/>
            <person name="Gonzalez V."/>
        </authorList>
    </citation>
    <scope>NUCLEOTIDE SEQUENCE [LARGE SCALE GENOMIC DNA]</scope>
    <source>
        <strain evidence="1 3">N771</strain>
        <plasmid evidence="1 3">pRphaN771e</plasmid>
    </source>
</reference>
<dbReference type="EMBL" id="CP013573">
    <property type="protein sequence ID" value="ANL88784.1"/>
    <property type="molecule type" value="Genomic_DNA"/>
</dbReference>
<sequence length="88" mass="9699">MVQTIVNRSQVPLDSRDLATCQQVFDKLSVDYAVARDSDEAERMASIIIELYRQGVRDPNHLQSMVEAARGLFEADGSVNRPAATSSS</sequence>
<proteinExistence type="predicted"/>
<keyword evidence="2" id="KW-0614">Plasmid</keyword>
<gene>
    <name evidence="1" type="ORF">AMC81_PE00539</name>
    <name evidence="2" type="ORF">HER27_030120</name>
</gene>
<accession>A0A192TLI0</accession>
<dbReference type="Proteomes" id="UP000540266">
    <property type="component" value="Plasmid pBS3d"/>
</dbReference>
<dbReference type="AlphaFoldDB" id="A0A192TLI0"/>
<evidence type="ECO:0000313" key="1">
    <source>
        <dbReference type="EMBL" id="ANL88784.1"/>
    </source>
</evidence>
<dbReference type="GeneID" id="45960977"/>
<protein>
    <recommendedName>
        <fullName evidence="5">DUF982 domain-containing protein</fullName>
    </recommendedName>
</protein>
<geneLocation type="plasmid" evidence="1 3">
    <name>pRphaN771e</name>
</geneLocation>
<name>A0A192TLI0_9HYPH</name>
<evidence type="ECO:0000313" key="3">
    <source>
        <dbReference type="Proteomes" id="UP000078551"/>
    </source>
</evidence>
<geneLocation type="plasmid" evidence="2 4">
    <name>pBS3d</name>
</geneLocation>
<organism evidence="2 4">
    <name type="scientific">Rhizobium phaseoli</name>
    <dbReference type="NCBI Taxonomy" id="396"/>
    <lineage>
        <taxon>Bacteria</taxon>
        <taxon>Pseudomonadati</taxon>
        <taxon>Pseudomonadota</taxon>
        <taxon>Alphaproteobacteria</taxon>
        <taxon>Hyphomicrobiales</taxon>
        <taxon>Rhizobiaceae</taxon>
        <taxon>Rhizobium/Agrobacterium group</taxon>
        <taxon>Rhizobium</taxon>
    </lineage>
</organism>